<dbReference type="EMBL" id="BPLQ01005309">
    <property type="protein sequence ID" value="GIY14012.1"/>
    <property type="molecule type" value="Genomic_DNA"/>
</dbReference>
<dbReference type="SUPFAM" id="SSF46689">
    <property type="entry name" value="Homeodomain-like"/>
    <property type="match status" value="1"/>
</dbReference>
<evidence type="ECO:0000259" key="3">
    <source>
        <dbReference type="PROSITE" id="PS50071"/>
    </source>
</evidence>
<sequence>MYASPLGHMSWARNEHTQRQHIEVYTILFVHIGRLDLSCPYTVWFQNRRAKWRKQEKLSRCKEELSEEEILRAYSRKEQDVADYQRDFGEQSDTSEIVSSMNASQLRMDDLSALGIFTMPSDWNTEDTSTDVVQLALDAAGAFLNSPAPETGAEDADPTFGASQPCIFSNACSMDSTSQSDGTVEEKVNG</sequence>
<evidence type="ECO:0000313" key="5">
    <source>
        <dbReference type="Proteomes" id="UP001054837"/>
    </source>
</evidence>
<feature type="domain" description="Homeobox" evidence="3">
    <location>
        <begin position="43"/>
        <end position="55"/>
    </location>
</feature>
<gene>
    <name evidence="4" type="primary">al_0</name>
    <name evidence="4" type="ORF">CDAR_433881</name>
</gene>
<organism evidence="4 5">
    <name type="scientific">Caerostris darwini</name>
    <dbReference type="NCBI Taxonomy" id="1538125"/>
    <lineage>
        <taxon>Eukaryota</taxon>
        <taxon>Metazoa</taxon>
        <taxon>Ecdysozoa</taxon>
        <taxon>Arthropoda</taxon>
        <taxon>Chelicerata</taxon>
        <taxon>Arachnida</taxon>
        <taxon>Araneae</taxon>
        <taxon>Araneomorphae</taxon>
        <taxon>Entelegynae</taxon>
        <taxon>Araneoidea</taxon>
        <taxon>Araneidae</taxon>
        <taxon>Caerostris</taxon>
    </lineage>
</organism>
<keyword evidence="2 4" id="KW-0238">DNA-binding</keyword>
<dbReference type="InterPro" id="IPR009057">
    <property type="entry name" value="Homeodomain-like_sf"/>
</dbReference>
<protein>
    <submittedName>
        <fullName evidence="4">Homeobox protein aristaless</fullName>
    </submittedName>
</protein>
<feature type="DNA-binding region" description="Homeobox" evidence="2">
    <location>
        <begin position="45"/>
        <end position="56"/>
    </location>
</feature>
<evidence type="ECO:0000256" key="2">
    <source>
        <dbReference type="PROSITE-ProRule" id="PRU00108"/>
    </source>
</evidence>
<dbReference type="Gene3D" id="1.10.10.60">
    <property type="entry name" value="Homeodomain-like"/>
    <property type="match status" value="1"/>
</dbReference>
<evidence type="ECO:0000313" key="4">
    <source>
        <dbReference type="EMBL" id="GIY14012.1"/>
    </source>
</evidence>
<dbReference type="GO" id="GO:0005634">
    <property type="term" value="C:nucleus"/>
    <property type="evidence" value="ECO:0007669"/>
    <property type="project" value="UniProtKB-SubCell"/>
</dbReference>
<dbReference type="CDD" id="cd00086">
    <property type="entry name" value="homeodomain"/>
    <property type="match status" value="1"/>
</dbReference>
<comment type="caution">
    <text evidence="4">The sequence shown here is derived from an EMBL/GenBank/DDBJ whole genome shotgun (WGS) entry which is preliminary data.</text>
</comment>
<dbReference type="GO" id="GO:0003677">
    <property type="term" value="F:DNA binding"/>
    <property type="evidence" value="ECO:0007669"/>
    <property type="project" value="UniProtKB-UniRule"/>
</dbReference>
<comment type="subcellular location">
    <subcellularLocation>
        <location evidence="1 2">Nucleus</location>
    </subcellularLocation>
</comment>
<evidence type="ECO:0000256" key="1">
    <source>
        <dbReference type="ARBA" id="ARBA00004123"/>
    </source>
</evidence>
<reference evidence="4 5" key="1">
    <citation type="submission" date="2021-06" db="EMBL/GenBank/DDBJ databases">
        <title>Caerostris darwini draft genome.</title>
        <authorList>
            <person name="Kono N."/>
            <person name="Arakawa K."/>
        </authorList>
    </citation>
    <scope>NUCLEOTIDE SEQUENCE [LARGE SCALE GENOMIC DNA]</scope>
</reference>
<dbReference type="InterPro" id="IPR001356">
    <property type="entry name" value="HD"/>
</dbReference>
<name>A0AAV4R0W1_9ARAC</name>
<keyword evidence="2" id="KW-0539">Nucleus</keyword>
<accession>A0AAV4R0W1</accession>
<dbReference type="AlphaFoldDB" id="A0AAV4R0W1"/>
<dbReference type="PROSITE" id="PS50071">
    <property type="entry name" value="HOMEOBOX_2"/>
    <property type="match status" value="1"/>
</dbReference>
<keyword evidence="2 4" id="KW-0371">Homeobox</keyword>
<dbReference type="Proteomes" id="UP001054837">
    <property type="component" value="Unassembled WGS sequence"/>
</dbReference>
<proteinExistence type="predicted"/>
<keyword evidence="5" id="KW-1185">Reference proteome</keyword>